<dbReference type="RefSeq" id="WP_283212056.1">
    <property type="nucleotide sequence ID" value="NZ_JASGBI010000001.1"/>
</dbReference>
<dbReference type="EMBL" id="JASGBI010000001">
    <property type="protein sequence ID" value="MDI9238604.1"/>
    <property type="molecule type" value="Genomic_DNA"/>
</dbReference>
<keyword evidence="1" id="KW-0472">Membrane</keyword>
<evidence type="ECO:0000313" key="3">
    <source>
        <dbReference type="Proteomes" id="UP001321580"/>
    </source>
</evidence>
<evidence type="ECO:0008006" key="4">
    <source>
        <dbReference type="Google" id="ProtNLM"/>
    </source>
</evidence>
<feature type="transmembrane region" description="Helical" evidence="1">
    <location>
        <begin position="12"/>
        <end position="36"/>
    </location>
</feature>
<feature type="transmembrane region" description="Helical" evidence="1">
    <location>
        <begin position="61"/>
        <end position="79"/>
    </location>
</feature>
<evidence type="ECO:0000256" key="1">
    <source>
        <dbReference type="SAM" id="Phobius"/>
    </source>
</evidence>
<protein>
    <recommendedName>
        <fullName evidence="4">Sugar transporter</fullName>
    </recommendedName>
</protein>
<proteinExistence type="predicted"/>
<keyword evidence="1" id="KW-0812">Transmembrane</keyword>
<organism evidence="2 3">
    <name type="scientific">Lysobacter stagni</name>
    <dbReference type="NCBI Taxonomy" id="3045172"/>
    <lineage>
        <taxon>Bacteria</taxon>
        <taxon>Pseudomonadati</taxon>
        <taxon>Pseudomonadota</taxon>
        <taxon>Gammaproteobacteria</taxon>
        <taxon>Lysobacterales</taxon>
        <taxon>Lysobacteraceae</taxon>
        <taxon>Lysobacter</taxon>
    </lineage>
</organism>
<accession>A0ABT6XEN2</accession>
<sequence length="144" mass="15587">MTTVAASRPASYWLIAVFALLWNLLGVAMFCMQFMATPEQIAAMPPETRQVREALPDWVQVAYAVAVFGGVLGGIGLLLRKRWAATFFLVSLVGLVAQCLGTFLLTPAWSAMGPSGLVLPIVLVAIAWFLLSYARRAAARGWLS</sequence>
<reference evidence="2 3" key="1">
    <citation type="submission" date="2023-05" db="EMBL/GenBank/DDBJ databases">
        <title>Lysobacter sp. strain LF1 Genome sequencing and assembly.</title>
        <authorList>
            <person name="Jung Y."/>
        </authorList>
    </citation>
    <scope>NUCLEOTIDE SEQUENCE [LARGE SCALE GENOMIC DNA]</scope>
    <source>
        <strain evidence="2 3">LF1</strain>
    </source>
</reference>
<gene>
    <name evidence="2" type="ORF">QLQ15_06705</name>
</gene>
<keyword evidence="3" id="KW-1185">Reference proteome</keyword>
<dbReference type="Proteomes" id="UP001321580">
    <property type="component" value="Unassembled WGS sequence"/>
</dbReference>
<evidence type="ECO:0000313" key="2">
    <source>
        <dbReference type="EMBL" id="MDI9238604.1"/>
    </source>
</evidence>
<comment type="caution">
    <text evidence="2">The sequence shown here is derived from an EMBL/GenBank/DDBJ whole genome shotgun (WGS) entry which is preliminary data.</text>
</comment>
<feature type="transmembrane region" description="Helical" evidence="1">
    <location>
        <begin position="86"/>
        <end position="105"/>
    </location>
</feature>
<keyword evidence="1" id="KW-1133">Transmembrane helix</keyword>
<name>A0ABT6XEN2_9GAMM</name>
<feature type="transmembrane region" description="Helical" evidence="1">
    <location>
        <begin position="117"/>
        <end position="134"/>
    </location>
</feature>